<protein>
    <submittedName>
        <fullName evidence="1">Plakophilin-3-like isoform X1</fullName>
    </submittedName>
</protein>
<name>A0AAD3R5U9_LATJO</name>
<reference evidence="1" key="1">
    <citation type="submission" date="2022-08" db="EMBL/GenBank/DDBJ databases">
        <title>Genome sequencing of akame (Lates japonicus).</title>
        <authorList>
            <person name="Hashiguchi Y."/>
            <person name="Takahashi H."/>
        </authorList>
    </citation>
    <scope>NUCLEOTIDE SEQUENCE</scope>
    <source>
        <strain evidence="1">Kochi</strain>
    </source>
</reference>
<evidence type="ECO:0000313" key="1">
    <source>
        <dbReference type="EMBL" id="GLD58469.1"/>
    </source>
</evidence>
<dbReference type="EMBL" id="BRZM01000033">
    <property type="protein sequence ID" value="GLD58469.1"/>
    <property type="molecule type" value="Genomic_DNA"/>
</dbReference>
<dbReference type="Proteomes" id="UP001279410">
    <property type="component" value="Unassembled WGS sequence"/>
</dbReference>
<keyword evidence="2" id="KW-1185">Reference proteome</keyword>
<organism evidence="1 2">
    <name type="scientific">Lates japonicus</name>
    <name type="common">Japanese lates</name>
    <dbReference type="NCBI Taxonomy" id="270547"/>
    <lineage>
        <taxon>Eukaryota</taxon>
        <taxon>Metazoa</taxon>
        <taxon>Chordata</taxon>
        <taxon>Craniata</taxon>
        <taxon>Vertebrata</taxon>
        <taxon>Euteleostomi</taxon>
        <taxon>Actinopterygii</taxon>
        <taxon>Neopterygii</taxon>
        <taxon>Teleostei</taxon>
        <taxon>Neoteleostei</taxon>
        <taxon>Acanthomorphata</taxon>
        <taxon>Carangaria</taxon>
        <taxon>Carangaria incertae sedis</taxon>
        <taxon>Centropomidae</taxon>
        <taxon>Lates</taxon>
    </lineage>
</organism>
<proteinExistence type="predicted"/>
<dbReference type="AlphaFoldDB" id="A0AAD3R5U9"/>
<sequence length="113" mass="12198">MPSSEVVINICGALNHLVTRSCVAASISRDFNGPPKLVGIKTFHDNRCKDRSRAVEMIIGSECTLGQGPGWLRCCLDVPANHSTSPELGTRLRMDTGTMLAIHQVHPGFLVGE</sequence>
<gene>
    <name evidence="1" type="ORF">AKAME5_001059300</name>
</gene>
<accession>A0AAD3R5U9</accession>
<evidence type="ECO:0000313" key="2">
    <source>
        <dbReference type="Proteomes" id="UP001279410"/>
    </source>
</evidence>
<comment type="caution">
    <text evidence="1">The sequence shown here is derived from an EMBL/GenBank/DDBJ whole genome shotgun (WGS) entry which is preliminary data.</text>
</comment>